<proteinExistence type="predicted"/>
<evidence type="ECO:0000313" key="1">
    <source>
        <dbReference type="EMBL" id="QSS50616.1"/>
    </source>
</evidence>
<organism evidence="1 2">
    <name type="scientific">Ajellomyces capsulatus (strain H88)</name>
    <name type="common">Darling's disease fungus</name>
    <name type="synonym">Histoplasma capsulatum</name>
    <dbReference type="NCBI Taxonomy" id="544711"/>
    <lineage>
        <taxon>Eukaryota</taxon>
        <taxon>Fungi</taxon>
        <taxon>Dikarya</taxon>
        <taxon>Ascomycota</taxon>
        <taxon>Pezizomycotina</taxon>
        <taxon>Eurotiomycetes</taxon>
        <taxon>Eurotiomycetidae</taxon>
        <taxon>Onygenales</taxon>
        <taxon>Ajellomycetaceae</taxon>
        <taxon>Histoplasma</taxon>
    </lineage>
</organism>
<name>A0A8A1L9I5_AJEC8</name>
<evidence type="ECO:0000313" key="2">
    <source>
        <dbReference type="Proteomes" id="UP000663419"/>
    </source>
</evidence>
<accession>A0A8A1L9I5</accession>
<dbReference type="AlphaFoldDB" id="A0A8A1L9I5"/>
<gene>
    <name evidence="1" type="ORF">I7I53_11372</name>
</gene>
<reference evidence="1" key="1">
    <citation type="submission" date="2021-01" db="EMBL/GenBank/DDBJ databases">
        <title>Chromosome-level genome assembly of a human fungal pathogen reveals clustering of transcriptionally co-regulated genes.</title>
        <authorList>
            <person name="Voorhies M."/>
            <person name="Cohen S."/>
            <person name="Shea T.P."/>
            <person name="Petrus S."/>
            <person name="Munoz J.F."/>
            <person name="Poplawski S."/>
            <person name="Goldman W.E."/>
            <person name="Michael T."/>
            <person name="Cuomo C.A."/>
            <person name="Sil A."/>
            <person name="Beyhan S."/>
        </authorList>
    </citation>
    <scope>NUCLEOTIDE SEQUENCE</scope>
    <source>
        <strain evidence="1">H88</strain>
    </source>
</reference>
<protein>
    <submittedName>
        <fullName evidence="1">Uncharacterized protein</fullName>
    </submittedName>
</protein>
<sequence length="106" mass="11462">MQTSLSPLQLSLISSCIHNLSGLGLDSVACTFLYPTFLLFTLTLVLRCADHTVSCPNAIQPPIAVSGANRVTPGGGVVSEPTVCPERNCWRPRHCQARHTSPKIYQ</sequence>
<dbReference type="EMBL" id="CP069102">
    <property type="protein sequence ID" value="QSS50616.1"/>
    <property type="molecule type" value="Genomic_DNA"/>
</dbReference>
<dbReference type="Proteomes" id="UP000663419">
    <property type="component" value="Chromosome 1"/>
</dbReference>
<dbReference type="VEuPathDB" id="FungiDB:I7I53_11372"/>